<accession>A0A3R9FTP0</accession>
<sequence>MRLINRGSKQSPVARQACAAALQEHYERFGDYGITGKSVDYMIRVDGTKLRVEIRNCQHSYIATPMDKPRRLRALASPVMGSRGKP</sequence>
<gene>
    <name evidence="2" type="ORF">EGT71_09000</name>
    <name evidence="1" type="ORF">R4P48_21095</name>
</gene>
<dbReference type="Proteomes" id="UP001187066">
    <property type="component" value="Unassembled WGS sequence"/>
</dbReference>
<comment type="caution">
    <text evidence="2">The sequence shown here is derived from an EMBL/GenBank/DDBJ whole genome shotgun (WGS) entry which is preliminary data.</text>
</comment>
<dbReference type="AlphaFoldDB" id="A0A3R9FTP0"/>
<evidence type="ECO:0000313" key="1">
    <source>
        <dbReference type="EMBL" id="MDV7025156.1"/>
    </source>
</evidence>
<organism evidence="2 3">
    <name type="scientific">Atlantibacter subterraneus</name>
    <dbReference type="NCBI Taxonomy" id="255519"/>
    <lineage>
        <taxon>Bacteria</taxon>
        <taxon>Pseudomonadati</taxon>
        <taxon>Pseudomonadota</taxon>
        <taxon>Gammaproteobacteria</taxon>
        <taxon>Enterobacterales</taxon>
        <taxon>Enterobacteriaceae</taxon>
        <taxon>Atlantibacter</taxon>
    </lineage>
</organism>
<name>A0A3R9FTP0_9ENTR</name>
<evidence type="ECO:0000313" key="2">
    <source>
        <dbReference type="EMBL" id="RSE26561.1"/>
    </source>
</evidence>
<evidence type="ECO:0000313" key="4">
    <source>
        <dbReference type="Proteomes" id="UP001187066"/>
    </source>
</evidence>
<dbReference type="EMBL" id="RHXB01000005">
    <property type="protein sequence ID" value="RSE26561.1"/>
    <property type="molecule type" value="Genomic_DNA"/>
</dbReference>
<dbReference type="Proteomes" id="UP000275331">
    <property type="component" value="Unassembled WGS sequence"/>
</dbReference>
<dbReference type="Pfam" id="PF13269">
    <property type="entry name" value="DUF4060"/>
    <property type="match status" value="1"/>
</dbReference>
<dbReference type="RefSeq" id="WP_125293544.1">
    <property type="nucleotide sequence ID" value="NZ_DAIRID010000069.1"/>
</dbReference>
<protein>
    <submittedName>
        <fullName evidence="2">DUF4060 family protein</fullName>
    </submittedName>
</protein>
<proteinExistence type="predicted"/>
<dbReference type="EMBL" id="JAWLOF010000022">
    <property type="protein sequence ID" value="MDV7025156.1"/>
    <property type="molecule type" value="Genomic_DNA"/>
</dbReference>
<keyword evidence="4" id="KW-1185">Reference proteome</keyword>
<reference evidence="2 3" key="1">
    <citation type="submission" date="2018-10" db="EMBL/GenBank/DDBJ databases">
        <title>Transmission dynamics of multidrug resistant bacteria on intensive care unit surfaces.</title>
        <authorList>
            <person name="D'Souza A.W."/>
            <person name="Potter R.F."/>
            <person name="Wallace M."/>
            <person name="Shupe A."/>
            <person name="Patel S."/>
            <person name="Sun S."/>
            <person name="Gul D."/>
            <person name="Kwon J.H."/>
            <person name="Andleeb S."/>
            <person name="Burnham C.-A.D."/>
            <person name="Dantas G."/>
        </authorList>
    </citation>
    <scope>NUCLEOTIDE SEQUENCE [LARGE SCALE GENOMIC DNA]</scope>
    <source>
        <strain evidence="2 3">AS_373</strain>
    </source>
</reference>
<dbReference type="InterPro" id="IPR025135">
    <property type="entry name" value="DUF4060"/>
</dbReference>
<evidence type="ECO:0000313" key="3">
    <source>
        <dbReference type="Proteomes" id="UP000275331"/>
    </source>
</evidence>
<dbReference type="OrthoDB" id="6507067at2"/>
<reference evidence="1 4" key="2">
    <citation type="submission" date="2023-10" db="EMBL/GenBank/DDBJ databases">
        <authorList>
            <person name="Dale J."/>
        </authorList>
    </citation>
    <scope>NUCLEOTIDE SEQUENCE [LARGE SCALE GENOMIC DNA]</scope>
    <source>
        <strain evidence="1 4">2023EL-00970</strain>
    </source>
</reference>